<reference evidence="1 2" key="1">
    <citation type="submission" date="2018-06" db="EMBL/GenBank/DDBJ databases">
        <authorList>
            <consortium name="Pathogen Informatics"/>
            <person name="Doyle S."/>
        </authorList>
    </citation>
    <scope>NUCLEOTIDE SEQUENCE [LARGE SCALE GENOMIC DNA]</scope>
    <source>
        <strain evidence="1 2">NCTC10571</strain>
    </source>
</reference>
<dbReference type="Proteomes" id="UP000255234">
    <property type="component" value="Unassembled WGS sequence"/>
</dbReference>
<gene>
    <name evidence="1" type="ORF">NCTC10571_01032</name>
</gene>
<accession>A0A378NRA0</accession>
<name>A0A378NRA0_9FIRM</name>
<evidence type="ECO:0000313" key="1">
    <source>
        <dbReference type="EMBL" id="STY70882.1"/>
    </source>
</evidence>
<proteinExistence type="predicted"/>
<evidence type="ECO:0000313" key="2">
    <source>
        <dbReference type="Proteomes" id="UP000255234"/>
    </source>
</evidence>
<dbReference type="AlphaFoldDB" id="A0A378NRA0"/>
<sequence>MGFRTVSVDIYLVNFLLLNIKLLSFRTVSVDIYQPTIIQG</sequence>
<dbReference type="EMBL" id="UGPP01000001">
    <property type="protein sequence ID" value="STY70882.1"/>
    <property type="molecule type" value="Genomic_DNA"/>
</dbReference>
<protein>
    <submittedName>
        <fullName evidence="1">Uncharacterized protein</fullName>
    </submittedName>
</protein>
<organism evidence="1 2">
    <name type="scientific">Megamonas hypermegale</name>
    <dbReference type="NCBI Taxonomy" id="158847"/>
    <lineage>
        <taxon>Bacteria</taxon>
        <taxon>Bacillati</taxon>
        <taxon>Bacillota</taxon>
        <taxon>Negativicutes</taxon>
        <taxon>Selenomonadales</taxon>
        <taxon>Selenomonadaceae</taxon>
        <taxon>Megamonas</taxon>
    </lineage>
</organism>